<dbReference type="AlphaFoldDB" id="A0A9D7SDL5"/>
<organism evidence="2 3">
    <name type="scientific">Candidatus Geothrix skivensis</name>
    <dbReference type="NCBI Taxonomy" id="2954439"/>
    <lineage>
        <taxon>Bacteria</taxon>
        <taxon>Pseudomonadati</taxon>
        <taxon>Acidobacteriota</taxon>
        <taxon>Holophagae</taxon>
        <taxon>Holophagales</taxon>
        <taxon>Holophagaceae</taxon>
        <taxon>Geothrix</taxon>
    </lineage>
</organism>
<evidence type="ECO:0000313" key="3">
    <source>
        <dbReference type="Proteomes" id="UP000886657"/>
    </source>
</evidence>
<accession>A0A9D7SDL5</accession>
<reference evidence="2" key="1">
    <citation type="submission" date="2020-10" db="EMBL/GenBank/DDBJ databases">
        <title>Connecting structure to function with the recovery of over 1000 high-quality activated sludge metagenome-assembled genomes encoding full-length rRNA genes using long-read sequencing.</title>
        <authorList>
            <person name="Singleton C.M."/>
            <person name="Petriglieri F."/>
            <person name="Kristensen J.M."/>
            <person name="Kirkegaard R.H."/>
            <person name="Michaelsen T.Y."/>
            <person name="Andersen M.H."/>
            <person name="Karst S.M."/>
            <person name="Dueholm M.S."/>
            <person name="Nielsen P.H."/>
            <person name="Albertsen M."/>
        </authorList>
    </citation>
    <scope>NUCLEOTIDE SEQUENCE</scope>
    <source>
        <strain evidence="2">Skiv_18-Q3-R9-52_MAXAC.067</strain>
    </source>
</reference>
<dbReference type="EMBL" id="JADKIO010000005">
    <property type="protein sequence ID" value="MBK9795415.1"/>
    <property type="molecule type" value="Genomic_DNA"/>
</dbReference>
<protein>
    <submittedName>
        <fullName evidence="2">DinB family protein</fullName>
    </submittedName>
</protein>
<dbReference type="SUPFAM" id="SSF109854">
    <property type="entry name" value="DinB/YfiT-like putative metalloenzymes"/>
    <property type="match status" value="1"/>
</dbReference>
<gene>
    <name evidence="2" type="ORF">IPP58_02760</name>
</gene>
<dbReference type="Proteomes" id="UP000886657">
    <property type="component" value="Unassembled WGS sequence"/>
</dbReference>
<name>A0A9D7SDL5_9BACT</name>
<comment type="caution">
    <text evidence="2">The sequence shown here is derived from an EMBL/GenBank/DDBJ whole genome shotgun (WGS) entry which is preliminary data.</text>
</comment>
<feature type="domain" description="DinB-like" evidence="1">
    <location>
        <begin position="12"/>
        <end position="166"/>
    </location>
</feature>
<dbReference type="Pfam" id="PF12867">
    <property type="entry name" value="DinB_2"/>
    <property type="match status" value="1"/>
</dbReference>
<dbReference type="Gene3D" id="1.20.120.450">
    <property type="entry name" value="dinb family like domain"/>
    <property type="match status" value="1"/>
</dbReference>
<dbReference type="InterPro" id="IPR034660">
    <property type="entry name" value="DinB/YfiT-like"/>
</dbReference>
<proteinExistence type="predicted"/>
<dbReference type="InterPro" id="IPR024775">
    <property type="entry name" value="DinB-like"/>
</dbReference>
<evidence type="ECO:0000259" key="1">
    <source>
        <dbReference type="Pfam" id="PF12867"/>
    </source>
</evidence>
<sequence length="178" mass="19893">MAASLQALIDALDHERLALLDGVEALGADAISARSQPDTWSILEIVEHLVLAEAAILQGLPPTTELTDRPRSLKQRILFQVVMAILRFGIPVKVPTRRMVPTGQVPLEELRKRWDGHLRWLRTHGEGLDAEGERRAVFQHPVAGPITLAQALRMACLHLGVHRRQIRKRQEGQARQNG</sequence>
<evidence type="ECO:0000313" key="2">
    <source>
        <dbReference type="EMBL" id="MBK9795415.1"/>
    </source>
</evidence>